<dbReference type="InterPro" id="IPR001123">
    <property type="entry name" value="LeuE-type"/>
</dbReference>
<feature type="transmembrane region" description="Helical" evidence="7">
    <location>
        <begin position="76"/>
        <end position="97"/>
    </location>
</feature>
<feature type="region of interest" description="Disordered" evidence="6">
    <location>
        <begin position="141"/>
        <end position="164"/>
    </location>
</feature>
<sequence>MAAVLTALVLGALAGLAVAVPVGPVGVLLLRTGLLQGTRVAVGAAAGIATVDAAYAVLAVAAGAPVSRLATTHADVARLVSSAVLLVVGLVALAHWWRTRPAGPAAAAPAALTSVPANQTPAGATSDETTTSVAAGPAHDRHAGLATADPAEPADPDDPVSGREGSAWGAYGRFVGLTAVNPMTAVTFATVAVGLAARVGERPGADGAVAFVVGAGVASLAWQLVLAVVGGGLGGRLGPVGRSHASLVGALVVVGLAVAVAAG</sequence>
<dbReference type="RefSeq" id="WP_203752900.1">
    <property type="nucleotide sequence ID" value="NZ_BONK01000006.1"/>
</dbReference>
<proteinExistence type="predicted"/>
<feature type="transmembrane region" description="Helical" evidence="7">
    <location>
        <begin position="245"/>
        <end position="262"/>
    </location>
</feature>
<dbReference type="GO" id="GO:0015171">
    <property type="term" value="F:amino acid transmembrane transporter activity"/>
    <property type="evidence" value="ECO:0007669"/>
    <property type="project" value="TreeGrafter"/>
</dbReference>
<evidence type="ECO:0000256" key="2">
    <source>
        <dbReference type="ARBA" id="ARBA00022475"/>
    </source>
</evidence>
<keyword evidence="9" id="KW-1185">Reference proteome</keyword>
<gene>
    <name evidence="8" type="ORF">Cch01nite_20840</name>
</gene>
<comment type="caution">
    <text evidence="8">The sequence shown here is derived from an EMBL/GenBank/DDBJ whole genome shotgun (WGS) entry which is preliminary data.</text>
</comment>
<evidence type="ECO:0008006" key="10">
    <source>
        <dbReference type="Google" id="ProtNLM"/>
    </source>
</evidence>
<dbReference type="AlphaFoldDB" id="A0A919P336"/>
<evidence type="ECO:0000256" key="5">
    <source>
        <dbReference type="ARBA" id="ARBA00023136"/>
    </source>
</evidence>
<evidence type="ECO:0000256" key="3">
    <source>
        <dbReference type="ARBA" id="ARBA00022692"/>
    </source>
</evidence>
<organism evidence="8 9">
    <name type="scientific">Cellulomonas chitinilytica</name>
    <dbReference type="NCBI Taxonomy" id="398759"/>
    <lineage>
        <taxon>Bacteria</taxon>
        <taxon>Bacillati</taxon>
        <taxon>Actinomycetota</taxon>
        <taxon>Actinomycetes</taxon>
        <taxon>Micrococcales</taxon>
        <taxon>Cellulomonadaceae</taxon>
        <taxon>Cellulomonas</taxon>
    </lineage>
</organism>
<keyword evidence="5 7" id="KW-0472">Membrane</keyword>
<accession>A0A919P336</accession>
<feature type="transmembrane region" description="Helical" evidence="7">
    <location>
        <begin position="43"/>
        <end position="64"/>
    </location>
</feature>
<evidence type="ECO:0000256" key="7">
    <source>
        <dbReference type="SAM" id="Phobius"/>
    </source>
</evidence>
<dbReference type="Proteomes" id="UP000632740">
    <property type="component" value="Unassembled WGS sequence"/>
</dbReference>
<evidence type="ECO:0000313" key="9">
    <source>
        <dbReference type="Proteomes" id="UP000632740"/>
    </source>
</evidence>
<name>A0A919P336_9CELL</name>
<evidence type="ECO:0000256" key="1">
    <source>
        <dbReference type="ARBA" id="ARBA00004651"/>
    </source>
</evidence>
<feature type="transmembrane region" description="Helical" evidence="7">
    <location>
        <begin position="174"/>
        <end position="197"/>
    </location>
</feature>
<evidence type="ECO:0000256" key="4">
    <source>
        <dbReference type="ARBA" id="ARBA00022989"/>
    </source>
</evidence>
<feature type="transmembrane region" description="Helical" evidence="7">
    <location>
        <begin position="209"/>
        <end position="233"/>
    </location>
</feature>
<dbReference type="PANTHER" id="PTHR30086:SF20">
    <property type="entry name" value="ARGININE EXPORTER PROTEIN ARGO-RELATED"/>
    <property type="match status" value="1"/>
</dbReference>
<dbReference type="GO" id="GO:0005886">
    <property type="term" value="C:plasma membrane"/>
    <property type="evidence" value="ECO:0007669"/>
    <property type="project" value="UniProtKB-SubCell"/>
</dbReference>
<keyword evidence="4 7" id="KW-1133">Transmembrane helix</keyword>
<keyword evidence="2" id="KW-1003">Cell membrane</keyword>
<dbReference type="EMBL" id="BONK01000006">
    <property type="protein sequence ID" value="GIG21360.1"/>
    <property type="molecule type" value="Genomic_DNA"/>
</dbReference>
<comment type="subcellular location">
    <subcellularLocation>
        <location evidence="1">Cell membrane</location>
        <topology evidence="1">Multi-pass membrane protein</topology>
    </subcellularLocation>
</comment>
<evidence type="ECO:0000256" key="6">
    <source>
        <dbReference type="SAM" id="MobiDB-lite"/>
    </source>
</evidence>
<reference evidence="8" key="1">
    <citation type="submission" date="2021-01" db="EMBL/GenBank/DDBJ databases">
        <title>Whole genome shotgun sequence of Cellulomonas chitinilytica NBRC 110799.</title>
        <authorList>
            <person name="Komaki H."/>
            <person name="Tamura T."/>
        </authorList>
    </citation>
    <scope>NUCLEOTIDE SEQUENCE</scope>
    <source>
        <strain evidence="8">NBRC 110799</strain>
    </source>
</reference>
<keyword evidence="3 7" id="KW-0812">Transmembrane</keyword>
<protein>
    <recommendedName>
        <fullName evidence="10">Lysine transporter LysE</fullName>
    </recommendedName>
</protein>
<dbReference type="PANTHER" id="PTHR30086">
    <property type="entry name" value="ARGININE EXPORTER PROTEIN ARGO"/>
    <property type="match status" value="1"/>
</dbReference>
<dbReference type="Pfam" id="PF01810">
    <property type="entry name" value="LysE"/>
    <property type="match status" value="1"/>
</dbReference>
<evidence type="ECO:0000313" key="8">
    <source>
        <dbReference type="EMBL" id="GIG21360.1"/>
    </source>
</evidence>